<dbReference type="EMBL" id="KI696464">
    <property type="protein sequence ID" value="ETM31842.1"/>
    <property type="molecule type" value="Genomic_DNA"/>
</dbReference>
<keyword evidence="1" id="KW-0472">Membrane</keyword>
<dbReference type="Proteomes" id="UP000054532">
    <property type="component" value="Unassembled WGS sequence"/>
</dbReference>
<dbReference type="AlphaFoldDB" id="W2M633"/>
<protein>
    <submittedName>
        <fullName evidence="2">Uncharacterized protein</fullName>
    </submittedName>
</protein>
<evidence type="ECO:0000313" key="2">
    <source>
        <dbReference type="EMBL" id="ETM31842.1"/>
    </source>
</evidence>
<keyword evidence="1" id="KW-1133">Transmembrane helix</keyword>
<accession>W2M633</accession>
<feature type="transmembrane region" description="Helical" evidence="1">
    <location>
        <begin position="15"/>
        <end position="36"/>
    </location>
</feature>
<keyword evidence="1" id="KW-0812">Transmembrane</keyword>
<gene>
    <name evidence="2" type="ORF">L914_20647</name>
</gene>
<proteinExistence type="predicted"/>
<reference evidence="2" key="1">
    <citation type="submission" date="2013-11" db="EMBL/GenBank/DDBJ databases">
        <title>The Genome Sequence of Phytophthora parasitica IAC_01/95.</title>
        <authorList>
            <consortium name="The Broad Institute Genomics Platform"/>
            <person name="Russ C."/>
            <person name="Tyler B."/>
            <person name="Panabieres F."/>
            <person name="Shan W."/>
            <person name="Tripathy S."/>
            <person name="Grunwald N."/>
            <person name="Machado M."/>
            <person name="Johnson C.S."/>
            <person name="Arredondo F."/>
            <person name="Hong C."/>
            <person name="Coffey M."/>
            <person name="Young S.K."/>
            <person name="Zeng Q."/>
            <person name="Gargeya S."/>
            <person name="Fitzgerald M."/>
            <person name="Abouelleil A."/>
            <person name="Alvarado L."/>
            <person name="Chapman S.B."/>
            <person name="Gainer-Dewar J."/>
            <person name="Goldberg J."/>
            <person name="Griggs A."/>
            <person name="Gujja S."/>
            <person name="Hansen M."/>
            <person name="Howarth C."/>
            <person name="Imamovic A."/>
            <person name="Ireland A."/>
            <person name="Larimer J."/>
            <person name="McCowan C."/>
            <person name="Murphy C."/>
            <person name="Pearson M."/>
            <person name="Poon T.W."/>
            <person name="Priest M."/>
            <person name="Roberts A."/>
            <person name="Saif S."/>
            <person name="Shea T."/>
            <person name="Sykes S."/>
            <person name="Wortman J."/>
            <person name="Nusbaum C."/>
            <person name="Birren B."/>
        </authorList>
    </citation>
    <scope>NUCLEOTIDE SEQUENCE [LARGE SCALE GENOMIC DNA]</scope>
    <source>
        <strain evidence="2">IAC_01/95</strain>
    </source>
</reference>
<feature type="transmembrane region" description="Helical" evidence="1">
    <location>
        <begin position="48"/>
        <end position="71"/>
    </location>
</feature>
<organism evidence="2">
    <name type="scientific">Phytophthora nicotianae</name>
    <name type="common">Potato buckeye rot agent</name>
    <name type="synonym">Phytophthora parasitica</name>
    <dbReference type="NCBI Taxonomy" id="4792"/>
    <lineage>
        <taxon>Eukaryota</taxon>
        <taxon>Sar</taxon>
        <taxon>Stramenopiles</taxon>
        <taxon>Oomycota</taxon>
        <taxon>Peronosporomycetes</taxon>
        <taxon>Peronosporales</taxon>
        <taxon>Peronosporaceae</taxon>
        <taxon>Phytophthora</taxon>
    </lineage>
</organism>
<name>W2M633_PHYNI</name>
<evidence type="ECO:0000256" key="1">
    <source>
        <dbReference type="SAM" id="Phobius"/>
    </source>
</evidence>
<feature type="non-terminal residue" evidence="2">
    <location>
        <position position="84"/>
    </location>
</feature>
<sequence>MNMNLEHKNHGRWQLGRLVTGSVATGSAQIILSASMHSVRTAVPRTDLPFTVGLVVQVVVEPVHVGLVVLARMAALHLDIRCRS</sequence>